<evidence type="ECO:0000259" key="2">
    <source>
        <dbReference type="PROSITE" id="PS50911"/>
    </source>
</evidence>
<name>A0AA86SRJ8_9FABA</name>
<feature type="domain" description="Peptidase C51" evidence="2">
    <location>
        <begin position="1"/>
        <end position="56"/>
    </location>
</feature>
<sequence length="56" mass="6255">METKDVGDVINYSFAAQHESEAQTIGFGHVAMATDSDSEKHLHQMHNNNEGDHRES</sequence>
<reference evidence="3" key="1">
    <citation type="submission" date="2023-10" db="EMBL/GenBank/DDBJ databases">
        <authorList>
            <person name="Domelevo Entfellner J.-B."/>
        </authorList>
    </citation>
    <scope>NUCLEOTIDE SEQUENCE</scope>
</reference>
<protein>
    <recommendedName>
        <fullName evidence="2">Peptidase C51 domain-containing protein</fullName>
    </recommendedName>
</protein>
<feature type="region of interest" description="Disordered" evidence="1">
    <location>
        <begin position="36"/>
        <end position="56"/>
    </location>
</feature>
<dbReference type="InterPro" id="IPR007921">
    <property type="entry name" value="CHAP_dom"/>
</dbReference>
<keyword evidence="4" id="KW-1185">Reference proteome</keyword>
<dbReference type="Proteomes" id="UP001189624">
    <property type="component" value="Chromosome 8"/>
</dbReference>
<dbReference type="EMBL" id="OY731405">
    <property type="protein sequence ID" value="CAJ1971232.1"/>
    <property type="molecule type" value="Genomic_DNA"/>
</dbReference>
<dbReference type="Gramene" id="rna-AYBTSS11_LOCUS23231">
    <property type="protein sequence ID" value="CAJ1971232.1"/>
    <property type="gene ID" value="gene-AYBTSS11_LOCUS23231"/>
</dbReference>
<accession>A0AA86SRJ8</accession>
<evidence type="ECO:0000313" key="3">
    <source>
        <dbReference type="EMBL" id="CAJ1971232.1"/>
    </source>
</evidence>
<evidence type="ECO:0000256" key="1">
    <source>
        <dbReference type="SAM" id="MobiDB-lite"/>
    </source>
</evidence>
<evidence type="ECO:0000313" key="4">
    <source>
        <dbReference type="Proteomes" id="UP001189624"/>
    </source>
</evidence>
<dbReference type="PROSITE" id="PS50911">
    <property type="entry name" value="CHAP"/>
    <property type="match status" value="1"/>
</dbReference>
<dbReference type="AlphaFoldDB" id="A0AA86SRJ8"/>
<gene>
    <name evidence="3" type="ORF">AYBTSS11_LOCUS23231</name>
</gene>
<organism evidence="3 4">
    <name type="scientific">Sphenostylis stenocarpa</name>
    <dbReference type="NCBI Taxonomy" id="92480"/>
    <lineage>
        <taxon>Eukaryota</taxon>
        <taxon>Viridiplantae</taxon>
        <taxon>Streptophyta</taxon>
        <taxon>Embryophyta</taxon>
        <taxon>Tracheophyta</taxon>
        <taxon>Spermatophyta</taxon>
        <taxon>Magnoliopsida</taxon>
        <taxon>eudicotyledons</taxon>
        <taxon>Gunneridae</taxon>
        <taxon>Pentapetalae</taxon>
        <taxon>rosids</taxon>
        <taxon>fabids</taxon>
        <taxon>Fabales</taxon>
        <taxon>Fabaceae</taxon>
        <taxon>Papilionoideae</taxon>
        <taxon>50 kb inversion clade</taxon>
        <taxon>NPAAA clade</taxon>
        <taxon>indigoferoid/millettioid clade</taxon>
        <taxon>Phaseoleae</taxon>
        <taxon>Sphenostylis</taxon>
    </lineage>
</organism>
<proteinExistence type="predicted"/>